<evidence type="ECO:0000313" key="2">
    <source>
        <dbReference type="Proteomes" id="UP000757890"/>
    </source>
</evidence>
<dbReference type="Pfam" id="PF11148">
    <property type="entry name" value="DUF2922"/>
    <property type="match status" value="1"/>
</dbReference>
<sequence>MAKKLELKFLTSANTELIVSIADPKDGLALSAVQAEAAKIMPVLANGKGVGAASFVKAVMVTTTEEEIH</sequence>
<dbReference type="InterPro" id="IPR021321">
    <property type="entry name" value="DUF2922"/>
</dbReference>
<protein>
    <submittedName>
        <fullName evidence="1">DUF2922 domain-containing protein</fullName>
    </submittedName>
</protein>
<organism evidence="1 2">
    <name type="scientific">Dialister invisus</name>
    <dbReference type="NCBI Taxonomy" id="218538"/>
    <lineage>
        <taxon>Bacteria</taxon>
        <taxon>Bacillati</taxon>
        <taxon>Bacillota</taxon>
        <taxon>Negativicutes</taxon>
        <taxon>Veillonellales</taxon>
        <taxon>Veillonellaceae</taxon>
        <taxon>Dialister</taxon>
    </lineage>
</organism>
<dbReference type="RefSeq" id="WP_273013537.1">
    <property type="nucleotide sequence ID" value="NZ_DBFBIF010000001.1"/>
</dbReference>
<dbReference type="Proteomes" id="UP000757890">
    <property type="component" value="Unassembled WGS sequence"/>
</dbReference>
<accession>A0A6L6TTH2</accession>
<dbReference type="AlphaFoldDB" id="A0A6L6TTH2"/>
<reference evidence="1" key="1">
    <citation type="submission" date="2020-04" db="EMBL/GenBank/DDBJ databases">
        <title>Deep metagenomics examines the oral microbiome during advanced dental caries in children, revealing novel taxa and co-occurrences with host molecules.</title>
        <authorList>
            <person name="Baker J.L."/>
            <person name="Morton J.T."/>
            <person name="Dinis M."/>
            <person name="Alvarez R."/>
            <person name="Tran N.C."/>
            <person name="Knight R."/>
            <person name="Edlund A."/>
        </authorList>
    </citation>
    <scope>NUCLEOTIDE SEQUENCE</scope>
    <source>
        <strain evidence="1">JCVI_32_bin.14</strain>
    </source>
</reference>
<name>A0A6L6TTH2_9FIRM</name>
<evidence type="ECO:0000313" key="1">
    <source>
        <dbReference type="EMBL" id="MBF1129252.1"/>
    </source>
</evidence>
<gene>
    <name evidence="1" type="ORF">HXL70_04305</name>
</gene>
<proteinExistence type="predicted"/>
<comment type="caution">
    <text evidence="1">The sequence shown here is derived from an EMBL/GenBank/DDBJ whole genome shotgun (WGS) entry which is preliminary data.</text>
</comment>
<dbReference type="EMBL" id="JABZMK010000016">
    <property type="protein sequence ID" value="MBF1129252.1"/>
    <property type="molecule type" value="Genomic_DNA"/>
</dbReference>